<evidence type="ECO:0008006" key="4">
    <source>
        <dbReference type="Google" id="ProtNLM"/>
    </source>
</evidence>
<dbReference type="EMBL" id="JARKNE010000011">
    <property type="protein sequence ID" value="KAK5783528.1"/>
    <property type="molecule type" value="Genomic_DNA"/>
</dbReference>
<keyword evidence="3" id="KW-1185">Reference proteome</keyword>
<feature type="signal peptide" evidence="1">
    <location>
        <begin position="1"/>
        <end position="17"/>
    </location>
</feature>
<accession>A0ABR0MZ21</accession>
<protein>
    <recommendedName>
        <fullName evidence="4">RNase H type-1 domain-containing protein</fullName>
    </recommendedName>
</protein>
<evidence type="ECO:0000313" key="2">
    <source>
        <dbReference type="EMBL" id="KAK5783528.1"/>
    </source>
</evidence>
<organism evidence="2 3">
    <name type="scientific">Gossypium arboreum</name>
    <name type="common">Tree cotton</name>
    <name type="synonym">Gossypium nanking</name>
    <dbReference type="NCBI Taxonomy" id="29729"/>
    <lineage>
        <taxon>Eukaryota</taxon>
        <taxon>Viridiplantae</taxon>
        <taxon>Streptophyta</taxon>
        <taxon>Embryophyta</taxon>
        <taxon>Tracheophyta</taxon>
        <taxon>Spermatophyta</taxon>
        <taxon>Magnoliopsida</taxon>
        <taxon>eudicotyledons</taxon>
        <taxon>Gunneridae</taxon>
        <taxon>Pentapetalae</taxon>
        <taxon>rosids</taxon>
        <taxon>malvids</taxon>
        <taxon>Malvales</taxon>
        <taxon>Malvaceae</taxon>
        <taxon>Malvoideae</taxon>
        <taxon>Gossypium</taxon>
    </lineage>
</organism>
<sequence length="68" mass="7690">MLMLWTVAALLLRASEDYWTVWNVKIERVYREGNVAADCLAHMDSIASYGLCILRDVPSRLASISSED</sequence>
<proteinExistence type="predicted"/>
<feature type="chain" id="PRO_5045279211" description="RNase H type-1 domain-containing protein" evidence="1">
    <location>
        <begin position="18"/>
        <end position="68"/>
    </location>
</feature>
<comment type="caution">
    <text evidence="2">The sequence shown here is derived from an EMBL/GenBank/DDBJ whole genome shotgun (WGS) entry which is preliminary data.</text>
</comment>
<evidence type="ECO:0000313" key="3">
    <source>
        <dbReference type="Proteomes" id="UP001358586"/>
    </source>
</evidence>
<name>A0ABR0MZ21_GOSAR</name>
<reference evidence="2 3" key="1">
    <citation type="submission" date="2023-03" db="EMBL/GenBank/DDBJ databases">
        <title>WGS of Gossypium arboreum.</title>
        <authorList>
            <person name="Yu D."/>
        </authorList>
    </citation>
    <scope>NUCLEOTIDE SEQUENCE [LARGE SCALE GENOMIC DNA]</scope>
    <source>
        <tissue evidence="2">Leaf</tissue>
    </source>
</reference>
<gene>
    <name evidence="2" type="ORF">PVK06_038037</name>
</gene>
<dbReference type="Proteomes" id="UP001358586">
    <property type="component" value="Chromosome 11"/>
</dbReference>
<evidence type="ECO:0000256" key="1">
    <source>
        <dbReference type="SAM" id="SignalP"/>
    </source>
</evidence>
<keyword evidence="1" id="KW-0732">Signal</keyword>